<evidence type="ECO:0000256" key="2">
    <source>
        <dbReference type="SAM" id="Phobius"/>
    </source>
</evidence>
<evidence type="ECO:0000313" key="4">
    <source>
        <dbReference type="Proteomes" id="UP000708208"/>
    </source>
</evidence>
<name>A0A8J2JD59_9HEXA</name>
<feature type="region of interest" description="Disordered" evidence="1">
    <location>
        <begin position="31"/>
        <end position="50"/>
    </location>
</feature>
<comment type="caution">
    <text evidence="3">The sequence shown here is derived from an EMBL/GenBank/DDBJ whole genome shotgun (WGS) entry which is preliminary data.</text>
</comment>
<dbReference type="Proteomes" id="UP000708208">
    <property type="component" value="Unassembled WGS sequence"/>
</dbReference>
<keyword evidence="2" id="KW-0472">Membrane</keyword>
<feature type="compositionally biased region" description="Basic and acidic residues" evidence="1">
    <location>
        <begin position="1"/>
        <end position="12"/>
    </location>
</feature>
<dbReference type="AlphaFoldDB" id="A0A8J2JD59"/>
<organism evidence="3 4">
    <name type="scientific">Allacma fusca</name>
    <dbReference type="NCBI Taxonomy" id="39272"/>
    <lineage>
        <taxon>Eukaryota</taxon>
        <taxon>Metazoa</taxon>
        <taxon>Ecdysozoa</taxon>
        <taxon>Arthropoda</taxon>
        <taxon>Hexapoda</taxon>
        <taxon>Collembola</taxon>
        <taxon>Symphypleona</taxon>
        <taxon>Sminthuridae</taxon>
        <taxon>Allacma</taxon>
    </lineage>
</organism>
<keyword evidence="2" id="KW-0812">Transmembrane</keyword>
<reference evidence="3" key="1">
    <citation type="submission" date="2021-06" db="EMBL/GenBank/DDBJ databases">
        <authorList>
            <person name="Hodson N. C."/>
            <person name="Mongue J. A."/>
            <person name="Jaron S. K."/>
        </authorList>
    </citation>
    <scope>NUCLEOTIDE SEQUENCE</scope>
</reference>
<evidence type="ECO:0000313" key="3">
    <source>
        <dbReference type="EMBL" id="CAG7718078.1"/>
    </source>
</evidence>
<keyword evidence="4" id="KW-1185">Reference proteome</keyword>
<feature type="region of interest" description="Disordered" evidence="1">
    <location>
        <begin position="1"/>
        <end position="23"/>
    </location>
</feature>
<proteinExistence type="predicted"/>
<evidence type="ECO:0000256" key="1">
    <source>
        <dbReference type="SAM" id="MobiDB-lite"/>
    </source>
</evidence>
<accession>A0A8J2JD59</accession>
<gene>
    <name evidence="3" type="ORF">AFUS01_LOCUS7499</name>
</gene>
<keyword evidence="2" id="KW-1133">Transmembrane helix</keyword>
<dbReference type="EMBL" id="CAJVCH010050721">
    <property type="protein sequence ID" value="CAG7718078.1"/>
    <property type="molecule type" value="Genomic_DNA"/>
</dbReference>
<feature type="transmembrane region" description="Helical" evidence="2">
    <location>
        <begin position="356"/>
        <end position="377"/>
    </location>
</feature>
<protein>
    <submittedName>
        <fullName evidence="3">Uncharacterized protein</fullName>
    </submittedName>
</protein>
<feature type="compositionally biased region" description="Polar residues" evidence="1">
    <location>
        <begin position="36"/>
        <end position="49"/>
    </location>
</feature>
<sequence length="407" mass="46650">MARRNSSYERQRNFRRTTHGGDTVFRHFESLPRPTQDYSNNRHNQVTSKATERKDALTLWKVEGQAVAAGLGSPAAFNFDRHSIVEHLEDEEELHEVSEKRRKGRETSWRQKAHEELYIDLTFIGSVKTGMELLDDCGVIYLRAVDPTDPAVAGKPGKKVFEILDHNGYRLYLMAGKKLKQNAMLEFTWYDYRGHEILKTTGKFGGFWGGKMEIWLPSEDLRKDSPIGIIVQKCSCQPKYRFETEDNDTYTFEALKGQQVCCSSGKHAPHEFDILDTEFEDLVGSIYKLKGYVNFGNRELEYGDPIPNFDGCGIQFSTSELGSQTKAMMICGAFLLSVQHFEKRRYLSWSCCSICWMIIFSIILITLCSVGLISFFLKDKTEDKNLSNVRVIEREDKKGTLIFQDVG</sequence>